<evidence type="ECO:0000256" key="1">
    <source>
        <dbReference type="SAM" id="MobiDB-lite"/>
    </source>
</evidence>
<feature type="region of interest" description="Disordered" evidence="1">
    <location>
        <begin position="591"/>
        <end position="640"/>
    </location>
</feature>
<feature type="compositionally biased region" description="Polar residues" evidence="1">
    <location>
        <begin position="120"/>
        <end position="131"/>
    </location>
</feature>
<feature type="region of interest" description="Disordered" evidence="1">
    <location>
        <begin position="112"/>
        <end position="182"/>
    </location>
</feature>
<name>A0ABQ4XRH7_9ASTR</name>
<reference evidence="2" key="2">
    <citation type="submission" date="2022-01" db="EMBL/GenBank/DDBJ databases">
        <authorList>
            <person name="Yamashiro T."/>
            <person name="Shiraishi A."/>
            <person name="Satake H."/>
            <person name="Nakayama K."/>
        </authorList>
    </citation>
    <scope>NUCLEOTIDE SEQUENCE</scope>
</reference>
<keyword evidence="2" id="KW-0413">Isomerase</keyword>
<dbReference type="GO" id="GO:0016853">
    <property type="term" value="F:isomerase activity"/>
    <property type="evidence" value="ECO:0007669"/>
    <property type="project" value="UniProtKB-KW"/>
</dbReference>
<accession>A0ABQ4XRH7</accession>
<keyword evidence="3" id="KW-1185">Reference proteome</keyword>
<dbReference type="Pfam" id="PF03004">
    <property type="entry name" value="Transposase_24"/>
    <property type="match status" value="1"/>
</dbReference>
<feature type="compositionally biased region" description="Polar residues" evidence="1">
    <location>
        <begin position="155"/>
        <end position="164"/>
    </location>
</feature>
<feature type="compositionally biased region" description="Polar residues" evidence="1">
    <location>
        <begin position="591"/>
        <end position="607"/>
    </location>
</feature>
<reference evidence="2" key="1">
    <citation type="journal article" date="2022" name="Int. J. Mol. Sci.">
        <title>Draft Genome of Tanacetum Coccineum: Genomic Comparison of Closely Related Tanacetum-Family Plants.</title>
        <authorList>
            <person name="Yamashiro T."/>
            <person name="Shiraishi A."/>
            <person name="Nakayama K."/>
            <person name="Satake H."/>
        </authorList>
    </citation>
    <scope>NUCLEOTIDE SEQUENCE</scope>
</reference>
<proteinExistence type="predicted"/>
<dbReference type="InterPro" id="IPR004252">
    <property type="entry name" value="Probable_transposase_24"/>
</dbReference>
<evidence type="ECO:0000313" key="2">
    <source>
        <dbReference type="EMBL" id="GJS67904.1"/>
    </source>
</evidence>
<feature type="compositionally biased region" description="Low complexity" evidence="1">
    <location>
        <begin position="608"/>
        <end position="638"/>
    </location>
</feature>
<protein>
    <submittedName>
        <fullName evidence="2">Ribose 5-phosphate isomerase A</fullName>
    </submittedName>
</protein>
<gene>
    <name evidence="2" type="ORF">Tco_0682469</name>
</gene>
<feature type="compositionally biased region" description="Acidic residues" evidence="1">
    <location>
        <begin position="167"/>
        <end position="182"/>
    </location>
</feature>
<evidence type="ECO:0000313" key="3">
    <source>
        <dbReference type="Proteomes" id="UP001151760"/>
    </source>
</evidence>
<dbReference type="EMBL" id="BQNB010009751">
    <property type="protein sequence ID" value="GJS67904.1"/>
    <property type="molecule type" value="Genomic_DNA"/>
</dbReference>
<dbReference type="Proteomes" id="UP001151760">
    <property type="component" value="Unassembled WGS sequence"/>
</dbReference>
<sequence>MESHMQTIGNLHDDSHRQSSFSNTLFRPPFCSTIQQNCFPSSSSADFQSIRSNPTTYNPNLYDSMIHPSKSSYSKPTTFEPMLHQSTSSSYSKPTTFEPMLHQYTSSSYSKPPTFEPMLHQSTSSSYSKPTTFEPMLHPSTSTLSDQPSSSRTSLHQFSSSFHLNQDDEDKDEDEIDEESKEVEIVDEYGSILRVQKMTAKDVYKLTEGEKVLVHVNDSFQLIKGAAGVCTRFMTILLSKPNLCPPEAKDWREIKARCGTLLLGELRRKFSLPQVSDLDDVLFAMFGVKVRYTKHRFKMKLFRLAAKKLDEANNVGANGEQERTYTDDQLLQALDLIDAPPNFLHHQWELYKSNLRTPLAKKLSQQGKKAKSMQVHTHTTGATSFARKRDRFKTKHKRSPNRIEFFDLSYQSRDGSYIHGMSKDFMERAREEMTRRELEISKSRPVDNEVRAEIADAVMMDLIGPDKPGQALGYGTGVTKSKVTKLSLDLRRSRKESLVNQNRLLLEKLDSQGRRIESQNNQIKTMAKDLSDIRGELNVLTTAFKELYLAGASKDMFFQETSDDVQEEQQQQQQHQHNLNNLWQSLWQSSMQTPPGVQNERVQNEQVSQSSQGQATRQQQSVLRQQRQQGQATRQPTQLDSMGQQVNATNMQQNPLTGQQYGYSDMQQD</sequence>
<feature type="compositionally biased region" description="Low complexity" evidence="1">
    <location>
        <begin position="140"/>
        <end position="154"/>
    </location>
</feature>
<organism evidence="2 3">
    <name type="scientific">Tanacetum coccineum</name>
    <dbReference type="NCBI Taxonomy" id="301880"/>
    <lineage>
        <taxon>Eukaryota</taxon>
        <taxon>Viridiplantae</taxon>
        <taxon>Streptophyta</taxon>
        <taxon>Embryophyta</taxon>
        <taxon>Tracheophyta</taxon>
        <taxon>Spermatophyta</taxon>
        <taxon>Magnoliopsida</taxon>
        <taxon>eudicotyledons</taxon>
        <taxon>Gunneridae</taxon>
        <taxon>Pentapetalae</taxon>
        <taxon>asterids</taxon>
        <taxon>campanulids</taxon>
        <taxon>Asterales</taxon>
        <taxon>Asteraceae</taxon>
        <taxon>Asteroideae</taxon>
        <taxon>Anthemideae</taxon>
        <taxon>Anthemidinae</taxon>
        <taxon>Tanacetum</taxon>
    </lineage>
</organism>
<dbReference type="PANTHER" id="PTHR33144">
    <property type="entry name" value="OS10G0409366 PROTEIN-RELATED"/>
    <property type="match status" value="1"/>
</dbReference>
<dbReference type="PANTHER" id="PTHR33144:SF25">
    <property type="entry name" value="DUF4216 DOMAIN-CONTAINING PROTEIN"/>
    <property type="match status" value="1"/>
</dbReference>
<comment type="caution">
    <text evidence="2">The sequence shown here is derived from an EMBL/GenBank/DDBJ whole genome shotgun (WGS) entry which is preliminary data.</text>
</comment>
<feature type="region of interest" description="Disordered" evidence="1">
    <location>
        <begin position="1"/>
        <end position="20"/>
    </location>
</feature>